<proteinExistence type="predicted"/>
<keyword evidence="1" id="KW-1133">Transmembrane helix</keyword>
<name>A0A1I8AZ30_MELHA</name>
<feature type="transmembrane region" description="Helical" evidence="1">
    <location>
        <begin position="194"/>
        <end position="219"/>
    </location>
</feature>
<evidence type="ECO:0000313" key="2">
    <source>
        <dbReference type="Proteomes" id="UP000095281"/>
    </source>
</evidence>
<reference evidence="3" key="1">
    <citation type="submission" date="2016-11" db="UniProtKB">
        <authorList>
            <consortium name="WormBaseParasite"/>
        </authorList>
    </citation>
    <scope>IDENTIFICATION</scope>
</reference>
<evidence type="ECO:0000256" key="1">
    <source>
        <dbReference type="SAM" id="Phobius"/>
    </source>
</evidence>
<dbReference type="Proteomes" id="UP000095281">
    <property type="component" value="Unplaced"/>
</dbReference>
<organism evidence="2 3">
    <name type="scientific">Meloidogyne hapla</name>
    <name type="common">Root-knot nematode worm</name>
    <dbReference type="NCBI Taxonomy" id="6305"/>
    <lineage>
        <taxon>Eukaryota</taxon>
        <taxon>Metazoa</taxon>
        <taxon>Ecdysozoa</taxon>
        <taxon>Nematoda</taxon>
        <taxon>Chromadorea</taxon>
        <taxon>Rhabditida</taxon>
        <taxon>Tylenchina</taxon>
        <taxon>Tylenchomorpha</taxon>
        <taxon>Tylenchoidea</taxon>
        <taxon>Meloidogynidae</taxon>
        <taxon>Meloidogyninae</taxon>
        <taxon>Meloidogyne</taxon>
    </lineage>
</organism>
<evidence type="ECO:0000313" key="3">
    <source>
        <dbReference type="WBParaSite" id="MhA1_Contig1144.frz3.gene6"/>
    </source>
</evidence>
<feature type="transmembrane region" description="Helical" evidence="1">
    <location>
        <begin position="85"/>
        <end position="106"/>
    </location>
</feature>
<keyword evidence="2" id="KW-1185">Reference proteome</keyword>
<sequence>LILNLFWWNNVNNTNICKENKISKFPSNAIVPADYITEFNKLRQLCYGQPGFNSSDPNSVKNELISKIGQLRIYQPKSFFPMDPAVVVLWFFAFISILLGSLWSVLDLKNKLAVREEISTALGNLQSYQNASLTHENTGVSSSTIQIERKRSTQSSELANMNVYQHCISVFVALSVVVFVLMFAFFFRNYAVNAFNFFLISLGSVAIKSCIYAILQYLLNGFDYEMVFITTINFV</sequence>
<protein>
    <submittedName>
        <fullName evidence="3">Copper transporter</fullName>
    </submittedName>
</protein>
<accession>A0A1I8AZ30</accession>
<feature type="transmembrane region" description="Helical" evidence="1">
    <location>
        <begin position="163"/>
        <end position="187"/>
    </location>
</feature>
<keyword evidence="1" id="KW-0472">Membrane</keyword>
<dbReference type="WBParaSite" id="MhA1_Contig1144.frz3.gene6">
    <property type="protein sequence ID" value="MhA1_Contig1144.frz3.gene6"/>
    <property type="gene ID" value="MhA1_Contig1144.frz3.gene6"/>
</dbReference>
<keyword evidence="1" id="KW-0812">Transmembrane</keyword>
<dbReference type="AlphaFoldDB" id="A0A1I8AZ30"/>